<proteinExistence type="predicted"/>
<accession>A0A6A1VT61</accession>
<reference evidence="2" key="1">
    <citation type="submission" date="2018-07" db="EMBL/GenBank/DDBJ databases">
        <authorList>
            <person name="Gao Z.-S."/>
            <person name="Jia H.-M."/>
            <person name="Jia H.-J."/>
            <person name="Cai Q.-L."/>
            <person name="Wang Y."/>
            <person name="Zhao H.-B."/>
        </authorList>
    </citation>
    <scope>NUCLEOTIDE SEQUENCE</scope>
    <source>
        <tissue evidence="2">Leaves</tissue>
    </source>
</reference>
<reference evidence="2 4" key="2">
    <citation type="journal article" date="2019" name="Plant Biotechnol. J.">
        <title>The red bayberry genome and genetic basis of sex determination.</title>
        <authorList>
            <person name="Jia H.M."/>
            <person name="Jia H.J."/>
            <person name="Cai Q.L."/>
            <person name="Wang Y."/>
            <person name="Zhao H.B."/>
            <person name="Yang W.F."/>
            <person name="Wang G.Y."/>
            <person name="Li Y.H."/>
            <person name="Zhan D.L."/>
            <person name="Shen Y.T."/>
            <person name="Niu Q.F."/>
            <person name="Chang L."/>
            <person name="Qiu J."/>
            <person name="Zhao L."/>
            <person name="Xie H.B."/>
            <person name="Fu W.Y."/>
            <person name="Jin J."/>
            <person name="Li X.W."/>
            <person name="Jiao Y."/>
            <person name="Zhou C.C."/>
            <person name="Tu T."/>
            <person name="Chai C.Y."/>
            <person name="Gao J.L."/>
            <person name="Fan L.J."/>
            <person name="van de Weg E."/>
            <person name="Wang J.Y."/>
            <person name="Gao Z.S."/>
        </authorList>
    </citation>
    <scope>NUCLEOTIDE SEQUENCE [LARGE SCALE GENOMIC DNA]</scope>
    <source>
        <tissue evidence="2">Leaves</tissue>
    </source>
</reference>
<dbReference type="EMBL" id="RXIC02000022">
    <property type="protein sequence ID" value="KAB1216109.1"/>
    <property type="molecule type" value="Genomic_DNA"/>
</dbReference>
<sequence length="99" mass="11097">MDSEGVHELWNVSIKRELVSMLVEFKEAGLLVKGKCTMNTWTSIVGSMTQNKGKEYKAVSIRSKVARLWKEVVDFTTLLATGGFHWDAMSNTITALDET</sequence>
<gene>
    <name evidence="2" type="ORF">CJ030_MR4G020676</name>
    <name evidence="3" type="ORF">CJ030_MR4G020677</name>
</gene>
<feature type="domain" description="Myb/SANT-like" evidence="1">
    <location>
        <begin position="10"/>
        <end position="98"/>
    </location>
</feature>
<dbReference type="AlphaFoldDB" id="A0A6A1VT61"/>
<dbReference type="Pfam" id="PF12776">
    <property type="entry name" value="Myb_DNA-bind_3"/>
    <property type="match status" value="1"/>
</dbReference>
<evidence type="ECO:0000313" key="3">
    <source>
        <dbReference type="EMBL" id="KAB1216110.1"/>
    </source>
</evidence>
<comment type="caution">
    <text evidence="2">The sequence shown here is derived from an EMBL/GenBank/DDBJ whole genome shotgun (WGS) entry which is preliminary data.</text>
</comment>
<organism evidence="2 4">
    <name type="scientific">Morella rubra</name>
    <name type="common">Chinese bayberry</name>
    <dbReference type="NCBI Taxonomy" id="262757"/>
    <lineage>
        <taxon>Eukaryota</taxon>
        <taxon>Viridiplantae</taxon>
        <taxon>Streptophyta</taxon>
        <taxon>Embryophyta</taxon>
        <taxon>Tracheophyta</taxon>
        <taxon>Spermatophyta</taxon>
        <taxon>Magnoliopsida</taxon>
        <taxon>eudicotyledons</taxon>
        <taxon>Gunneridae</taxon>
        <taxon>Pentapetalae</taxon>
        <taxon>rosids</taxon>
        <taxon>fabids</taxon>
        <taxon>Fagales</taxon>
        <taxon>Myricaceae</taxon>
        <taxon>Morella</taxon>
    </lineage>
</organism>
<keyword evidence="4" id="KW-1185">Reference proteome</keyword>
<name>A0A6A1VT61_9ROSI</name>
<dbReference type="Proteomes" id="UP000516437">
    <property type="component" value="Chromosome 4"/>
</dbReference>
<evidence type="ECO:0000313" key="4">
    <source>
        <dbReference type="Proteomes" id="UP000516437"/>
    </source>
</evidence>
<reference evidence="2" key="3">
    <citation type="submission" date="2019-09" db="EMBL/GenBank/DDBJ databases">
        <authorList>
            <person name="Gao Z."/>
        </authorList>
    </citation>
    <scope>NUCLEOTIDE SEQUENCE</scope>
    <source>
        <tissue evidence="2">Leaves</tissue>
    </source>
</reference>
<dbReference type="InterPro" id="IPR024752">
    <property type="entry name" value="Myb/SANT-like_dom"/>
</dbReference>
<evidence type="ECO:0000313" key="2">
    <source>
        <dbReference type="EMBL" id="KAB1216109.1"/>
    </source>
</evidence>
<protein>
    <recommendedName>
        <fullName evidence="1">Myb/SANT-like domain-containing protein</fullName>
    </recommendedName>
</protein>
<evidence type="ECO:0000259" key="1">
    <source>
        <dbReference type="Pfam" id="PF12776"/>
    </source>
</evidence>
<dbReference type="EMBL" id="RXIC02000022">
    <property type="protein sequence ID" value="KAB1216110.1"/>
    <property type="molecule type" value="Genomic_DNA"/>
</dbReference>